<comment type="subcellular location">
    <subcellularLocation>
        <location evidence="1">Periplasm</location>
    </subcellularLocation>
</comment>
<dbReference type="EMBL" id="BMJQ01000004">
    <property type="protein sequence ID" value="GGF12505.1"/>
    <property type="molecule type" value="Genomic_DNA"/>
</dbReference>
<dbReference type="Gene3D" id="3.40.190.10">
    <property type="entry name" value="Periplasmic binding protein-like II"/>
    <property type="match status" value="2"/>
</dbReference>
<evidence type="ECO:0000256" key="3">
    <source>
        <dbReference type="ARBA" id="ARBA00022729"/>
    </source>
</evidence>
<feature type="signal peptide" evidence="4">
    <location>
        <begin position="1"/>
        <end position="28"/>
    </location>
</feature>
<feature type="domain" description="SsuA/THI5-like" evidence="5">
    <location>
        <begin position="41"/>
        <end position="253"/>
    </location>
</feature>
<dbReference type="Proteomes" id="UP000646365">
    <property type="component" value="Unassembled WGS sequence"/>
</dbReference>
<evidence type="ECO:0000313" key="7">
    <source>
        <dbReference type="Proteomes" id="UP000646365"/>
    </source>
</evidence>
<feature type="chain" id="PRO_5035326199" description="SsuA/THI5-like domain-containing protein" evidence="4">
    <location>
        <begin position="29"/>
        <end position="332"/>
    </location>
</feature>
<gene>
    <name evidence="6" type="ORF">GCM10011611_17670</name>
</gene>
<dbReference type="Pfam" id="PF09084">
    <property type="entry name" value="NMT1"/>
    <property type="match status" value="1"/>
</dbReference>
<dbReference type="AlphaFoldDB" id="A0A8J2YSG2"/>
<evidence type="ECO:0000259" key="5">
    <source>
        <dbReference type="Pfam" id="PF09084"/>
    </source>
</evidence>
<sequence length="332" mass="34883">MKTVAAYLVPSLAACTLGAIIAAGPARAEQIVVSNYGVAANGMPFAVAEAKGYFKEEGANVTGILSSAGGGTTLRNMLAGDAPYGEINPNAVISAIEQGADIKIVSDNVLTVAEFIWAVKPDSPIKTVKDLKGRKFGYTNPRSTSQALATLVLQSAGLNTSDAELVKTGGFGEGIAALDIGLVDITPIPEPLWSKFQSKYRPIAKATDLLPPMANVVGVVSVAQAGAKADFIRAVIRARRRAVTFMEQHPDEAGDIIAKPYNLDPEVARSAVRNLISARTAGVEYWGSGQIHLDGLKRIIEVQKMVGAISGDVDAAKIVDNEFLPDDIKAIK</sequence>
<dbReference type="PROSITE" id="PS51257">
    <property type="entry name" value="PROKAR_LIPOPROTEIN"/>
    <property type="match status" value="1"/>
</dbReference>
<organism evidence="6 7">
    <name type="scientific">Aliidongia dinghuensis</name>
    <dbReference type="NCBI Taxonomy" id="1867774"/>
    <lineage>
        <taxon>Bacteria</taxon>
        <taxon>Pseudomonadati</taxon>
        <taxon>Pseudomonadota</taxon>
        <taxon>Alphaproteobacteria</taxon>
        <taxon>Rhodospirillales</taxon>
        <taxon>Dongiaceae</taxon>
        <taxon>Aliidongia</taxon>
    </lineage>
</organism>
<dbReference type="RefSeq" id="WP_189044739.1">
    <property type="nucleotide sequence ID" value="NZ_BMJQ01000004.1"/>
</dbReference>
<proteinExistence type="inferred from homology"/>
<dbReference type="SUPFAM" id="SSF53850">
    <property type="entry name" value="Periplasmic binding protein-like II"/>
    <property type="match status" value="1"/>
</dbReference>
<protein>
    <recommendedName>
        <fullName evidence="5">SsuA/THI5-like domain-containing protein</fullName>
    </recommendedName>
</protein>
<keyword evidence="3 4" id="KW-0732">Signal</keyword>
<reference evidence="6" key="2">
    <citation type="submission" date="2020-09" db="EMBL/GenBank/DDBJ databases">
        <authorList>
            <person name="Sun Q."/>
            <person name="Zhou Y."/>
        </authorList>
    </citation>
    <scope>NUCLEOTIDE SEQUENCE</scope>
    <source>
        <strain evidence="6">CGMCC 1.15725</strain>
    </source>
</reference>
<dbReference type="PANTHER" id="PTHR30024">
    <property type="entry name" value="ALIPHATIC SULFONATES-BINDING PROTEIN-RELATED"/>
    <property type="match status" value="1"/>
</dbReference>
<evidence type="ECO:0000256" key="4">
    <source>
        <dbReference type="SAM" id="SignalP"/>
    </source>
</evidence>
<evidence type="ECO:0000256" key="1">
    <source>
        <dbReference type="ARBA" id="ARBA00004418"/>
    </source>
</evidence>
<name>A0A8J2YSG2_9PROT</name>
<evidence type="ECO:0000256" key="2">
    <source>
        <dbReference type="ARBA" id="ARBA00010742"/>
    </source>
</evidence>
<comment type="similarity">
    <text evidence="2">Belongs to the bacterial solute-binding protein SsuA/TauA family.</text>
</comment>
<dbReference type="GO" id="GO:0042918">
    <property type="term" value="P:alkanesulfonate transmembrane transport"/>
    <property type="evidence" value="ECO:0007669"/>
    <property type="project" value="TreeGrafter"/>
</dbReference>
<comment type="caution">
    <text evidence="6">The sequence shown here is derived from an EMBL/GenBank/DDBJ whole genome shotgun (WGS) entry which is preliminary data.</text>
</comment>
<evidence type="ECO:0000313" key="6">
    <source>
        <dbReference type="EMBL" id="GGF12505.1"/>
    </source>
</evidence>
<dbReference type="InterPro" id="IPR015168">
    <property type="entry name" value="SsuA/THI5"/>
</dbReference>
<accession>A0A8J2YSG2</accession>
<dbReference type="PANTHER" id="PTHR30024:SF47">
    <property type="entry name" value="TAURINE-BINDING PERIPLASMIC PROTEIN"/>
    <property type="match status" value="1"/>
</dbReference>
<keyword evidence="7" id="KW-1185">Reference proteome</keyword>
<reference evidence="6" key="1">
    <citation type="journal article" date="2014" name="Int. J. Syst. Evol. Microbiol.">
        <title>Complete genome sequence of Corynebacterium casei LMG S-19264T (=DSM 44701T), isolated from a smear-ripened cheese.</title>
        <authorList>
            <consortium name="US DOE Joint Genome Institute (JGI-PGF)"/>
            <person name="Walter F."/>
            <person name="Albersmeier A."/>
            <person name="Kalinowski J."/>
            <person name="Ruckert C."/>
        </authorList>
    </citation>
    <scope>NUCLEOTIDE SEQUENCE</scope>
    <source>
        <strain evidence="6">CGMCC 1.15725</strain>
    </source>
</reference>
<dbReference type="GO" id="GO:0042597">
    <property type="term" value="C:periplasmic space"/>
    <property type="evidence" value="ECO:0007669"/>
    <property type="project" value="UniProtKB-SubCell"/>
</dbReference>